<dbReference type="STRING" id="103827.A0A0N5D0V1"/>
<dbReference type="PANTHER" id="PTHR15508:SF8">
    <property type="entry name" value="LD24550P"/>
    <property type="match status" value="1"/>
</dbReference>
<evidence type="ECO:0000313" key="3">
    <source>
        <dbReference type="Proteomes" id="UP000276776"/>
    </source>
</evidence>
<dbReference type="InterPro" id="IPR051866">
    <property type="entry name" value="Intracell_Sig-Traffick_Protein"/>
</dbReference>
<gene>
    <name evidence="2" type="ORF">TCLT_LOCUS6435</name>
</gene>
<evidence type="ECO:0000259" key="1">
    <source>
        <dbReference type="PROSITE" id="PS50195"/>
    </source>
</evidence>
<evidence type="ECO:0000313" key="4">
    <source>
        <dbReference type="WBParaSite" id="TCLT_0000644601-mRNA-1"/>
    </source>
</evidence>
<name>A0A0N5D0V1_THECL</name>
<organism evidence="4">
    <name type="scientific">Thelazia callipaeda</name>
    <name type="common">Oriental eyeworm</name>
    <name type="synonym">Parasitic nematode</name>
    <dbReference type="NCBI Taxonomy" id="103827"/>
    <lineage>
        <taxon>Eukaryota</taxon>
        <taxon>Metazoa</taxon>
        <taxon>Ecdysozoa</taxon>
        <taxon>Nematoda</taxon>
        <taxon>Chromadorea</taxon>
        <taxon>Rhabditida</taxon>
        <taxon>Spirurina</taxon>
        <taxon>Spiruromorpha</taxon>
        <taxon>Thelazioidea</taxon>
        <taxon>Thelaziidae</taxon>
        <taxon>Thelazia</taxon>
    </lineage>
</organism>
<dbReference type="Pfam" id="PF00787">
    <property type="entry name" value="PX"/>
    <property type="match status" value="1"/>
</dbReference>
<dbReference type="Gene3D" id="3.30.1520.10">
    <property type="entry name" value="Phox-like domain"/>
    <property type="match status" value="1"/>
</dbReference>
<keyword evidence="3" id="KW-1185">Reference proteome</keyword>
<dbReference type="GO" id="GO:0035091">
    <property type="term" value="F:phosphatidylinositol binding"/>
    <property type="evidence" value="ECO:0007669"/>
    <property type="project" value="InterPro"/>
</dbReference>
<dbReference type="Proteomes" id="UP000276776">
    <property type="component" value="Unassembled WGS sequence"/>
</dbReference>
<dbReference type="AlphaFoldDB" id="A0A0N5D0V1"/>
<dbReference type="PANTHER" id="PTHR15508">
    <property type="entry name" value="RIBOSOMAL PROTEIN S6 KINASE"/>
    <property type="match status" value="1"/>
</dbReference>
<dbReference type="InterPro" id="IPR001683">
    <property type="entry name" value="PX_dom"/>
</dbReference>
<accession>A0A0N5D0V1</accession>
<reference evidence="4" key="1">
    <citation type="submission" date="2017-02" db="UniProtKB">
        <authorList>
            <consortium name="WormBaseParasite"/>
        </authorList>
    </citation>
    <scope>IDENTIFICATION</scope>
</reference>
<dbReference type="WBParaSite" id="TCLT_0000644601-mRNA-1">
    <property type="protein sequence ID" value="TCLT_0000644601-mRNA-1"/>
    <property type="gene ID" value="TCLT_0000644601"/>
</dbReference>
<dbReference type="InterPro" id="IPR036871">
    <property type="entry name" value="PX_dom_sf"/>
</dbReference>
<sequence>MPVLLGDVSSCNSDLGRILYANPNEWNVNMNIVSINTISGILTSHVEYQLSISAIPRNCIATDARCFDMWTRYRDVKRLWEQLNDLHKKLQLHGPFPQIAEAVIFGNQRSQIIGERTSSITTFLNYVFAHPVLRQSKALQDYVLKAQEIKNQSSRYDLLEPVRKISAKTEGAFETEVVHVSQYEDEESKFLVVSDNNSFELKSSNSATDQGNELPHAVPLDMRNEVMSTTRENSGLSDSALGEQSSCNPPTYYCVALSQQSQPQTYRYETDLRPHRFPHSTLS</sequence>
<dbReference type="EMBL" id="UYYF01004415">
    <property type="protein sequence ID" value="VDN03787.1"/>
    <property type="molecule type" value="Genomic_DNA"/>
</dbReference>
<dbReference type="OrthoDB" id="1278353at2759"/>
<reference evidence="2 3" key="2">
    <citation type="submission" date="2018-11" db="EMBL/GenBank/DDBJ databases">
        <authorList>
            <consortium name="Pathogen Informatics"/>
        </authorList>
    </citation>
    <scope>NUCLEOTIDE SEQUENCE [LARGE SCALE GENOMIC DNA]</scope>
</reference>
<dbReference type="SUPFAM" id="SSF64268">
    <property type="entry name" value="PX domain"/>
    <property type="match status" value="1"/>
</dbReference>
<proteinExistence type="predicted"/>
<feature type="domain" description="PX" evidence="1">
    <location>
        <begin position="26"/>
        <end position="150"/>
    </location>
</feature>
<dbReference type="PROSITE" id="PS50195">
    <property type="entry name" value="PX"/>
    <property type="match status" value="1"/>
</dbReference>
<protein>
    <submittedName>
        <fullName evidence="4">PX domain-containing protein</fullName>
    </submittedName>
</protein>
<evidence type="ECO:0000313" key="2">
    <source>
        <dbReference type="EMBL" id="VDN03787.1"/>
    </source>
</evidence>